<evidence type="ECO:0008006" key="3">
    <source>
        <dbReference type="Google" id="ProtNLM"/>
    </source>
</evidence>
<evidence type="ECO:0000313" key="1">
    <source>
        <dbReference type="EMBL" id="KPW85825.1"/>
    </source>
</evidence>
<protein>
    <recommendedName>
        <fullName evidence="3">Integrase</fullName>
    </recommendedName>
</protein>
<sequence length="56" mass="6590">MLGEWGRMLFPRTTGYDSPMAYYEKRGDAWRAQIRRKGYPTISATFDTKAEAQRWA</sequence>
<dbReference type="PATRIC" id="fig|200452.3.peg.4359"/>
<comment type="caution">
    <text evidence="1">The sequence shown here is derived from an EMBL/GenBank/DDBJ whole genome shotgun (WGS) entry which is preliminary data.</text>
</comment>
<dbReference type="EMBL" id="LJQB01000035">
    <property type="protein sequence ID" value="KPW85825.1"/>
    <property type="molecule type" value="Genomic_DNA"/>
</dbReference>
<dbReference type="Proteomes" id="UP000050411">
    <property type="component" value="Unassembled WGS sequence"/>
</dbReference>
<name>A0A0P9NMH3_9PSED</name>
<organism evidence="1 2">
    <name type="scientific">Pseudomonas congelans</name>
    <dbReference type="NCBI Taxonomy" id="200452"/>
    <lineage>
        <taxon>Bacteria</taxon>
        <taxon>Pseudomonadati</taxon>
        <taxon>Pseudomonadota</taxon>
        <taxon>Gammaproteobacteria</taxon>
        <taxon>Pseudomonadales</taxon>
        <taxon>Pseudomonadaceae</taxon>
        <taxon>Pseudomonas</taxon>
    </lineage>
</organism>
<accession>A0A0P9NMH3</accession>
<feature type="non-terminal residue" evidence="1">
    <location>
        <position position="56"/>
    </location>
</feature>
<gene>
    <name evidence="1" type="ORF">ALO92_05195</name>
</gene>
<dbReference type="AlphaFoldDB" id="A0A0P9NMH3"/>
<reference evidence="1 2" key="1">
    <citation type="submission" date="2015-09" db="EMBL/GenBank/DDBJ databases">
        <title>Genome announcement of multiple Pseudomonas syringae strains.</title>
        <authorList>
            <person name="Thakur S."/>
            <person name="Wang P.W."/>
            <person name="Gong Y."/>
            <person name="Weir B.S."/>
            <person name="Guttman D.S."/>
        </authorList>
    </citation>
    <scope>NUCLEOTIDE SEQUENCE [LARGE SCALE GENOMIC DNA]</scope>
    <source>
        <strain evidence="1 2">ICMP19117</strain>
    </source>
</reference>
<evidence type="ECO:0000313" key="2">
    <source>
        <dbReference type="Proteomes" id="UP000050411"/>
    </source>
</evidence>
<proteinExistence type="predicted"/>